<dbReference type="Gene3D" id="1.10.10.750">
    <property type="entry name" value="Ypt/Rab-GAP domain of gyp1p, domain 1"/>
    <property type="match status" value="1"/>
</dbReference>
<dbReference type="InterPro" id="IPR050302">
    <property type="entry name" value="Rab_GAP_TBC_domain"/>
</dbReference>
<dbReference type="InterPro" id="IPR035969">
    <property type="entry name" value="Rab-GAP_TBC_sf"/>
</dbReference>
<feature type="compositionally biased region" description="Acidic residues" evidence="2">
    <location>
        <begin position="90"/>
        <end position="101"/>
    </location>
</feature>
<feature type="region of interest" description="Disordered" evidence="2">
    <location>
        <begin position="560"/>
        <end position="639"/>
    </location>
</feature>
<dbReference type="SUPFAM" id="SSF47923">
    <property type="entry name" value="Ypt/Rab-GAP domain of gyp1p"/>
    <property type="match status" value="2"/>
</dbReference>
<feature type="region of interest" description="Disordered" evidence="2">
    <location>
        <begin position="1"/>
        <end position="166"/>
    </location>
</feature>
<dbReference type="Proteomes" id="UP001590950">
    <property type="component" value="Unassembled WGS sequence"/>
</dbReference>
<protein>
    <recommendedName>
        <fullName evidence="3">Rab-GAP TBC domain-containing protein</fullName>
    </recommendedName>
</protein>
<name>A0ABR4AAG4_9LECA</name>
<evidence type="ECO:0000256" key="2">
    <source>
        <dbReference type="SAM" id="MobiDB-lite"/>
    </source>
</evidence>
<dbReference type="Pfam" id="PF00566">
    <property type="entry name" value="RabGAP-TBC"/>
    <property type="match status" value="1"/>
</dbReference>
<sequence>MATQEDPETDTGEVASGVESDIRHHSASTVDSPLPIDSMVTVRLSDSPVASLSETPSHDNVEVEPLAHEHELPESPGQGATLTEVNVPAVDEDAIILEEDPKDVSRESTASMASSVGHERSISTSGTIRSRSDSSGTLSSTGSAQVDWDELEKSEEQAPRDEGSDESTAFLLARLEQENNALATNPKAALARARSRKGTKGRPPSIQHLKKLVNEPTKPSLRYSLVPDPPPMTELEFWAALVNDYRQTAQRLPTLTSNKIRGGVPPPLRGVVWMSIAGSRESLLEQEYDRLCGETSPYENLIGKDIGRSFPGVEMFRDPSGEGQQMLGRVLKCFSLYDHKIGYCQGLGFVVGPLLMHMGDKEAFCVLVRLMEHYDLRSCFLPDLSGLHLRIYQFQNLLSKHLPTLASHLEDLQIEPLYVSQWFLSFFAVTCPLPMLLRIYDVILTEGASETLMRVALSLMRRNEKNIMACIELEDVMGLLLSRALWDTYGCNADDLVNDFVGLTGLVTREGLEKLESTFKDDSIGDSTAMFSSLPNVQAAASRFLGRFWTGSNLAAKVTSPTSSLGVAAPSRPSSFLRRTPSKQSMASTLNSIESTESHLSATSTEATAMSRNPSADCTPGKNVTFGSSSNSTGVTNQDRDLHSQIEDLLTALSDMQREQAIMAGELQREREEREDGRAAVQRYIEQAKKAAHLEVIPEGRAHHSRNSSEVTIEAKDAQDPLTVLEDHFSTMHSEKRSSLAQQTKHQMREDLKLWKDQYDVEATRSADLTRQLADEKAENARLLEQFRDMRSRMQEAQQDKQRLEKTLHDMKNRRFSTDSEYESTPATPVEVPSGLGGLRELKLGRSGSLRSNTAPVQAFSKRSSSLGISTVLATEDHKPPSEESLLLELVNAKTAEAVARQELEEVKGKLDSLRKMIGGGSASIASSGHRPSASEACLPKTQTSSTATKPLETPKMAPPSAMMGGGFFSGWGKRTASNPPVTVSVSET</sequence>
<dbReference type="PANTHER" id="PTHR47219:SF9">
    <property type="entry name" value="GTPASE ACTIVATING PROTEIN AND CENTROSOME-ASSOCIATED, ISOFORM B"/>
    <property type="match status" value="1"/>
</dbReference>
<gene>
    <name evidence="4" type="ORF">N7G274_004952</name>
</gene>
<comment type="caution">
    <text evidence="4">The sequence shown here is derived from an EMBL/GenBank/DDBJ whole genome shotgun (WGS) entry which is preliminary data.</text>
</comment>
<feature type="compositionally biased region" description="Low complexity" evidence="2">
    <location>
        <begin position="122"/>
        <end position="143"/>
    </location>
</feature>
<evidence type="ECO:0000259" key="3">
    <source>
        <dbReference type="PROSITE" id="PS50086"/>
    </source>
</evidence>
<feature type="compositionally biased region" description="Basic and acidic residues" evidence="2">
    <location>
        <begin position="56"/>
        <end position="73"/>
    </location>
</feature>
<dbReference type="EMBL" id="JBEFKJ010000014">
    <property type="protein sequence ID" value="KAL2042460.1"/>
    <property type="molecule type" value="Genomic_DNA"/>
</dbReference>
<feature type="compositionally biased region" description="Polar residues" evidence="2">
    <location>
        <begin position="625"/>
        <end position="637"/>
    </location>
</feature>
<dbReference type="InterPro" id="IPR000195">
    <property type="entry name" value="Rab-GAP-TBC_dom"/>
</dbReference>
<evidence type="ECO:0000313" key="5">
    <source>
        <dbReference type="Proteomes" id="UP001590950"/>
    </source>
</evidence>
<feature type="region of interest" description="Disordered" evidence="2">
    <location>
        <begin position="922"/>
        <end position="989"/>
    </location>
</feature>
<feature type="compositionally biased region" description="Acidic residues" evidence="2">
    <location>
        <begin position="1"/>
        <end position="11"/>
    </location>
</feature>
<feature type="compositionally biased region" description="Polar residues" evidence="2">
    <location>
        <begin position="976"/>
        <end position="989"/>
    </location>
</feature>
<dbReference type="Gene3D" id="1.10.8.270">
    <property type="entry name" value="putative rabgap domain of human tbc1 domain family member 14 like domains"/>
    <property type="match status" value="1"/>
</dbReference>
<organism evidence="4 5">
    <name type="scientific">Stereocaulon virgatum</name>
    <dbReference type="NCBI Taxonomy" id="373712"/>
    <lineage>
        <taxon>Eukaryota</taxon>
        <taxon>Fungi</taxon>
        <taxon>Dikarya</taxon>
        <taxon>Ascomycota</taxon>
        <taxon>Pezizomycotina</taxon>
        <taxon>Lecanoromycetes</taxon>
        <taxon>OSLEUM clade</taxon>
        <taxon>Lecanoromycetidae</taxon>
        <taxon>Lecanorales</taxon>
        <taxon>Lecanorineae</taxon>
        <taxon>Stereocaulaceae</taxon>
        <taxon>Stereocaulon</taxon>
    </lineage>
</organism>
<proteinExistence type="predicted"/>
<evidence type="ECO:0000313" key="4">
    <source>
        <dbReference type="EMBL" id="KAL2042460.1"/>
    </source>
</evidence>
<accession>A0ABR4AAG4</accession>
<feature type="domain" description="Rab-GAP TBC" evidence="3">
    <location>
        <begin position="263"/>
        <end position="447"/>
    </location>
</feature>
<dbReference type="PROSITE" id="PS50086">
    <property type="entry name" value="TBC_RABGAP"/>
    <property type="match status" value="1"/>
</dbReference>
<dbReference type="SMART" id="SM00164">
    <property type="entry name" value="TBC"/>
    <property type="match status" value="1"/>
</dbReference>
<feature type="region of interest" description="Disordered" evidence="2">
    <location>
        <begin position="817"/>
        <end position="837"/>
    </location>
</feature>
<keyword evidence="1" id="KW-0175">Coiled coil</keyword>
<feature type="compositionally biased region" description="Polar residues" evidence="2">
    <location>
        <begin position="582"/>
        <end position="616"/>
    </location>
</feature>
<feature type="region of interest" description="Disordered" evidence="2">
    <location>
        <begin position="183"/>
        <end position="205"/>
    </location>
</feature>
<dbReference type="Gene3D" id="1.10.472.80">
    <property type="entry name" value="Ypt/Rab-GAP domain of gyp1p, domain 3"/>
    <property type="match status" value="1"/>
</dbReference>
<dbReference type="PANTHER" id="PTHR47219">
    <property type="entry name" value="RAB GTPASE-ACTIVATING PROTEIN 1-LIKE"/>
    <property type="match status" value="1"/>
</dbReference>
<reference evidence="4 5" key="1">
    <citation type="submission" date="2024-09" db="EMBL/GenBank/DDBJ databases">
        <title>Rethinking Asexuality: The Enigmatic Case of Functional Sexual Genes in Lepraria (Stereocaulaceae).</title>
        <authorList>
            <person name="Doellman M."/>
            <person name="Sun Y."/>
            <person name="Barcenas-Pena A."/>
            <person name="Lumbsch H.T."/>
            <person name="Grewe F."/>
        </authorList>
    </citation>
    <scope>NUCLEOTIDE SEQUENCE [LARGE SCALE GENOMIC DNA]</scope>
    <source>
        <strain evidence="4 5">Mercado 3170</strain>
    </source>
</reference>
<feature type="coiled-coil region" evidence="1">
    <location>
        <begin position="766"/>
        <end position="814"/>
    </location>
</feature>
<keyword evidence="5" id="KW-1185">Reference proteome</keyword>
<evidence type="ECO:0000256" key="1">
    <source>
        <dbReference type="SAM" id="Coils"/>
    </source>
</evidence>